<reference evidence="10 11" key="1">
    <citation type="submission" date="2020-07" db="EMBL/GenBank/DDBJ databases">
        <title>Sequencing the genomes of 1000 actinobacteria strains.</title>
        <authorList>
            <person name="Klenk H.-P."/>
        </authorList>
    </citation>
    <scope>NUCLEOTIDE SEQUENCE [LARGE SCALE GENOMIC DNA]</scope>
    <source>
        <strain evidence="10 11">DSM 44442</strain>
    </source>
</reference>
<dbReference type="EC" id="2.7.11.1" evidence="1"/>
<dbReference type="InterPro" id="IPR017441">
    <property type="entry name" value="Protein_kinase_ATP_BS"/>
</dbReference>
<dbReference type="InterPro" id="IPR000719">
    <property type="entry name" value="Prot_kinase_dom"/>
</dbReference>
<dbReference type="Gene3D" id="3.40.1000.10">
    <property type="entry name" value="Mog1/PsbP, alpha/beta/alpha sandwich"/>
    <property type="match status" value="1"/>
</dbReference>
<dbReference type="EMBL" id="JACCFS010000001">
    <property type="protein sequence ID" value="NYJ32971.1"/>
    <property type="molecule type" value="Genomic_DNA"/>
</dbReference>
<evidence type="ECO:0000256" key="8">
    <source>
        <dbReference type="SAM" id="MobiDB-lite"/>
    </source>
</evidence>
<evidence type="ECO:0000256" key="6">
    <source>
        <dbReference type="ARBA" id="ARBA00022840"/>
    </source>
</evidence>
<evidence type="ECO:0000259" key="9">
    <source>
        <dbReference type="PROSITE" id="PS50011"/>
    </source>
</evidence>
<evidence type="ECO:0000256" key="2">
    <source>
        <dbReference type="ARBA" id="ARBA00022527"/>
    </source>
</evidence>
<evidence type="ECO:0000256" key="3">
    <source>
        <dbReference type="ARBA" id="ARBA00022679"/>
    </source>
</evidence>
<keyword evidence="5" id="KW-0418">Kinase</keyword>
<feature type="compositionally biased region" description="Acidic residues" evidence="8">
    <location>
        <begin position="379"/>
        <end position="389"/>
    </location>
</feature>
<feature type="compositionally biased region" description="Pro residues" evidence="8">
    <location>
        <begin position="283"/>
        <end position="302"/>
    </location>
</feature>
<dbReference type="PANTHER" id="PTHR43289:SF6">
    <property type="entry name" value="SERINE_THREONINE-PROTEIN KINASE NEKL-3"/>
    <property type="match status" value="1"/>
</dbReference>
<feature type="compositionally biased region" description="Polar residues" evidence="8">
    <location>
        <begin position="364"/>
        <end position="375"/>
    </location>
</feature>
<dbReference type="CDD" id="cd14014">
    <property type="entry name" value="STKc_PknB_like"/>
    <property type="match status" value="1"/>
</dbReference>
<dbReference type="PROSITE" id="PS00107">
    <property type="entry name" value="PROTEIN_KINASE_ATP"/>
    <property type="match status" value="1"/>
</dbReference>
<feature type="domain" description="Protein kinase" evidence="9">
    <location>
        <begin position="15"/>
        <end position="284"/>
    </location>
</feature>
<dbReference type="AlphaFoldDB" id="A0A7Z0J8G9"/>
<keyword evidence="11" id="KW-1185">Reference proteome</keyword>
<dbReference type="SUPFAM" id="SSF56112">
    <property type="entry name" value="Protein kinase-like (PK-like)"/>
    <property type="match status" value="1"/>
</dbReference>
<dbReference type="Proteomes" id="UP000572051">
    <property type="component" value="Unassembled WGS sequence"/>
</dbReference>
<dbReference type="PROSITE" id="PS00108">
    <property type="entry name" value="PROTEIN_KINASE_ST"/>
    <property type="match status" value="1"/>
</dbReference>
<protein>
    <recommendedName>
        <fullName evidence="1">non-specific serine/threonine protein kinase</fullName>
        <ecNumber evidence="1">2.7.11.1</ecNumber>
    </recommendedName>
</protein>
<dbReference type="PROSITE" id="PS50011">
    <property type="entry name" value="PROTEIN_KINASE_DOM"/>
    <property type="match status" value="1"/>
</dbReference>
<keyword evidence="3" id="KW-0808">Transferase</keyword>
<dbReference type="Gene3D" id="1.10.510.10">
    <property type="entry name" value="Transferase(Phosphotransferase) domain 1"/>
    <property type="match status" value="1"/>
</dbReference>
<organism evidence="10 11">
    <name type="scientific">Nocardiopsis aegyptia</name>
    <dbReference type="NCBI Taxonomy" id="220378"/>
    <lineage>
        <taxon>Bacteria</taxon>
        <taxon>Bacillati</taxon>
        <taxon>Actinomycetota</taxon>
        <taxon>Actinomycetes</taxon>
        <taxon>Streptosporangiales</taxon>
        <taxon>Nocardiopsidaceae</taxon>
        <taxon>Nocardiopsis</taxon>
    </lineage>
</organism>
<dbReference type="GO" id="GO:0004674">
    <property type="term" value="F:protein serine/threonine kinase activity"/>
    <property type="evidence" value="ECO:0007669"/>
    <property type="project" value="UniProtKB-KW"/>
</dbReference>
<dbReference type="PANTHER" id="PTHR43289">
    <property type="entry name" value="MITOGEN-ACTIVATED PROTEIN KINASE KINASE KINASE 20-RELATED"/>
    <property type="match status" value="1"/>
</dbReference>
<dbReference type="Gene3D" id="3.30.200.20">
    <property type="entry name" value="Phosphorylase Kinase, domain 1"/>
    <property type="match status" value="1"/>
</dbReference>
<evidence type="ECO:0000313" key="11">
    <source>
        <dbReference type="Proteomes" id="UP000572051"/>
    </source>
</evidence>
<gene>
    <name evidence="10" type="ORF">HNR10_000852</name>
</gene>
<proteinExistence type="predicted"/>
<dbReference type="Pfam" id="PF00069">
    <property type="entry name" value="Pkinase"/>
    <property type="match status" value="1"/>
</dbReference>
<evidence type="ECO:0000256" key="5">
    <source>
        <dbReference type="ARBA" id="ARBA00022777"/>
    </source>
</evidence>
<sequence>MGSETEPHRTLRGRYALRAEIGRGGMGRVWSAHDHQLNRTVAVKEILLGPGVDEAERTRVAARAHREAQAAAMGGHPNIVTVHDIVEDDGRPWIVMEFLTGRSLHALVRQDGPCGHERTAAWGLDLLSALTAAHDQGILHRDVKPENVMVTDSGRVVLTDFGIATIADSTALTQTVGVVGSPGYLAPERLAMRPASPAGDLWSLGATLYFTATGVSPFHRDGLQATLHAVTAEEPADTLGPGPLGEAVRGMLAKDPARRADGARCRTLLTAAATASTARRHPVPAPTAPRTPQDPPVRPAPPGAADTTAPVPPGAAPTLTVPAPPSRRTGPSWPTVVLALGLATLVAATALIVVLDPLGDDGTALQSEPGTSTPLQADAGDDSAADDPDAAPGETAAAPEEDDDQDGDGTAPPQDGAEPAAEGMTWTADPDGFHVLVPDGWTRRTDGSSVYYDSPDADSYLQVDLASHPTDDEYQHVLDQEDAALSSGRLPDYTRVGVRDRTAGSDYHSVAAWEFTWDRGDQVRHVLAVNIAVSPGTHCTIAWAAPAGQWDSQDAPRTAAVESFLPPA</sequence>
<feature type="binding site" evidence="7">
    <location>
        <position position="44"/>
    </location>
    <ligand>
        <name>ATP</name>
        <dbReference type="ChEBI" id="CHEBI:30616"/>
    </ligand>
</feature>
<keyword evidence="6 7" id="KW-0067">ATP-binding</keyword>
<evidence type="ECO:0000256" key="1">
    <source>
        <dbReference type="ARBA" id="ARBA00012513"/>
    </source>
</evidence>
<feature type="region of interest" description="Disordered" evidence="8">
    <location>
        <begin position="271"/>
        <end position="329"/>
    </location>
</feature>
<evidence type="ECO:0000256" key="7">
    <source>
        <dbReference type="PROSITE-ProRule" id="PRU10141"/>
    </source>
</evidence>
<dbReference type="RefSeq" id="WP_179820968.1">
    <property type="nucleotide sequence ID" value="NZ_JACCFS010000001.1"/>
</dbReference>
<feature type="compositionally biased region" description="Low complexity" evidence="8">
    <location>
        <begin position="408"/>
        <end position="417"/>
    </location>
</feature>
<name>A0A7Z0J8G9_9ACTN</name>
<comment type="caution">
    <text evidence="10">The sequence shown here is derived from an EMBL/GenBank/DDBJ whole genome shotgun (WGS) entry which is preliminary data.</text>
</comment>
<dbReference type="InterPro" id="IPR008271">
    <property type="entry name" value="Ser/Thr_kinase_AS"/>
</dbReference>
<keyword evidence="4 7" id="KW-0547">Nucleotide-binding</keyword>
<dbReference type="SMART" id="SM00220">
    <property type="entry name" value="S_TKc"/>
    <property type="match status" value="1"/>
</dbReference>
<feature type="region of interest" description="Disordered" evidence="8">
    <location>
        <begin position="364"/>
        <end position="431"/>
    </location>
</feature>
<dbReference type="InterPro" id="IPR011009">
    <property type="entry name" value="Kinase-like_dom_sf"/>
</dbReference>
<keyword evidence="2" id="KW-0723">Serine/threonine-protein kinase</keyword>
<evidence type="ECO:0000256" key="4">
    <source>
        <dbReference type="ARBA" id="ARBA00022741"/>
    </source>
</evidence>
<accession>A0A7Z0J8G9</accession>
<evidence type="ECO:0000313" key="10">
    <source>
        <dbReference type="EMBL" id="NYJ32971.1"/>
    </source>
</evidence>
<dbReference type="GO" id="GO:0005524">
    <property type="term" value="F:ATP binding"/>
    <property type="evidence" value="ECO:0007669"/>
    <property type="project" value="UniProtKB-UniRule"/>
</dbReference>